<name>A0ACB0ZHS4_MELEN</name>
<proteinExistence type="predicted"/>
<dbReference type="Proteomes" id="UP001497535">
    <property type="component" value="Unassembled WGS sequence"/>
</dbReference>
<evidence type="ECO:0000313" key="1">
    <source>
        <dbReference type="EMBL" id="CAK5077903.1"/>
    </source>
</evidence>
<accession>A0ACB0ZHS4</accession>
<protein>
    <submittedName>
        <fullName evidence="1">Uncharacterized protein</fullName>
    </submittedName>
</protein>
<comment type="caution">
    <text evidence="1">The sequence shown here is derived from an EMBL/GenBank/DDBJ whole genome shotgun (WGS) entry which is preliminary data.</text>
</comment>
<dbReference type="EMBL" id="CAVMJV010000034">
    <property type="protein sequence ID" value="CAK5077903.1"/>
    <property type="molecule type" value="Genomic_DNA"/>
</dbReference>
<evidence type="ECO:0000313" key="2">
    <source>
        <dbReference type="Proteomes" id="UP001497535"/>
    </source>
</evidence>
<sequence length="85" mass="9860">MRSGLWKWLRRGKTYLAAELSGWRGEGTNCWIQARGKELQRSSTNAQGQQIRQNPIKRSSSIKPRISATIKIWTDNHYRFGNVDL</sequence>
<organism evidence="1 2">
    <name type="scientific">Meloidogyne enterolobii</name>
    <name type="common">Root-knot nematode worm</name>
    <name type="synonym">Meloidogyne mayaguensis</name>
    <dbReference type="NCBI Taxonomy" id="390850"/>
    <lineage>
        <taxon>Eukaryota</taxon>
        <taxon>Metazoa</taxon>
        <taxon>Ecdysozoa</taxon>
        <taxon>Nematoda</taxon>
        <taxon>Chromadorea</taxon>
        <taxon>Rhabditida</taxon>
        <taxon>Tylenchina</taxon>
        <taxon>Tylenchomorpha</taxon>
        <taxon>Tylenchoidea</taxon>
        <taxon>Meloidogynidae</taxon>
        <taxon>Meloidogyninae</taxon>
        <taxon>Meloidogyne</taxon>
    </lineage>
</organism>
<keyword evidence="2" id="KW-1185">Reference proteome</keyword>
<gene>
    <name evidence="1" type="ORF">MENTE1834_LOCUS24925</name>
</gene>
<reference evidence="1" key="1">
    <citation type="submission" date="2023-11" db="EMBL/GenBank/DDBJ databases">
        <authorList>
            <person name="Poullet M."/>
        </authorList>
    </citation>
    <scope>NUCLEOTIDE SEQUENCE</scope>
    <source>
        <strain evidence="1">E1834</strain>
    </source>
</reference>